<keyword evidence="4" id="KW-0055">Arginine biosynthesis</keyword>
<dbReference type="UniPathway" id="UPA00068">
    <property type="reaction ID" value="UER00106"/>
</dbReference>
<dbReference type="Pfam" id="PF13508">
    <property type="entry name" value="Acetyltransf_7"/>
    <property type="match status" value="1"/>
</dbReference>
<dbReference type="SUPFAM" id="SSF55729">
    <property type="entry name" value="Acyl-CoA N-acyltransferases (Nat)"/>
    <property type="match status" value="1"/>
</dbReference>
<dbReference type="GO" id="GO:0005737">
    <property type="term" value="C:cytoplasm"/>
    <property type="evidence" value="ECO:0007669"/>
    <property type="project" value="InterPro"/>
</dbReference>
<dbReference type="Gene3D" id="3.40.1160.10">
    <property type="entry name" value="Acetylglutamate kinase-like"/>
    <property type="match status" value="1"/>
</dbReference>
<dbReference type="Gene3D" id="3.40.630.30">
    <property type="match status" value="1"/>
</dbReference>
<evidence type="ECO:0000256" key="8">
    <source>
        <dbReference type="ARBA" id="ARBA00048372"/>
    </source>
</evidence>
<dbReference type="InterPro" id="IPR010167">
    <property type="entry name" value="NH2A_AcTrfase"/>
</dbReference>
<proteinExistence type="inferred from homology"/>
<gene>
    <name evidence="10" type="ORF">MNBD_GAMMA06-129</name>
</gene>
<keyword evidence="7 10" id="KW-0012">Acyltransferase</keyword>
<dbReference type="GO" id="GO:0006526">
    <property type="term" value="P:L-arginine biosynthetic process"/>
    <property type="evidence" value="ECO:0007669"/>
    <property type="project" value="UniProtKB-UniPathway"/>
</dbReference>
<organism evidence="10">
    <name type="scientific">hydrothermal vent metagenome</name>
    <dbReference type="NCBI Taxonomy" id="652676"/>
    <lineage>
        <taxon>unclassified sequences</taxon>
        <taxon>metagenomes</taxon>
        <taxon>ecological metagenomes</taxon>
    </lineage>
</organism>
<keyword evidence="6 10" id="KW-0808">Transferase</keyword>
<evidence type="ECO:0000256" key="7">
    <source>
        <dbReference type="ARBA" id="ARBA00023315"/>
    </source>
</evidence>
<dbReference type="EC" id="2.3.1.1" evidence="3"/>
<evidence type="ECO:0000256" key="1">
    <source>
        <dbReference type="ARBA" id="ARBA00004925"/>
    </source>
</evidence>
<accession>A0A3B0X327</accession>
<sequence length="457" mass="50883">MSKKTNNSSNSSTHNNDHVDWFRQSAPYIHVHRGRTFVILFGGEAIGHNSFSHLIHDIALLGSLGVRIVLVHGARPQIENQLKVLNIQSEFANNMRITLNENMPAVEQAVGQVRMTIEAQLSMGLPNTPMANAAIRVVSGNFITAQPYGIHNGVDYCQTGNVRNVDANTINQHLKNNNIVLVSPIGYSPSGEIFNLHAEDVATETAIALNADKLVFIMENNGVVNSKGALLQQLNLPQAETWLKKQAEKSSHKSSDENKKTQIHLNNAAHACRGGVKRVHLLSRKTNGALLLELYTRDGVGTLVTAENYEGLRTANIDDIGGIMELISPLEQQGVLVKRSREQLELDISNFIVIERDGMIIACAAIFSFSKEKAAELACLAVHQDYQTHGRGDDLLQHIEWQARKKHIKKLFTLTTQAMHWFFERGFTECNADDLPIEKKSLYNYQRNSKILCKTLN</sequence>
<evidence type="ECO:0000313" key="10">
    <source>
        <dbReference type="EMBL" id="VAW51046.1"/>
    </source>
</evidence>
<evidence type="ECO:0000256" key="4">
    <source>
        <dbReference type="ARBA" id="ARBA00022571"/>
    </source>
</evidence>
<dbReference type="HAMAP" id="MF_01105">
    <property type="entry name" value="N_acetyl_glu_synth"/>
    <property type="match status" value="1"/>
</dbReference>
<dbReference type="GO" id="GO:0004042">
    <property type="term" value="F:L-glutamate N-acetyltransferase activity"/>
    <property type="evidence" value="ECO:0007669"/>
    <property type="project" value="InterPro"/>
</dbReference>
<dbReference type="SUPFAM" id="SSF53633">
    <property type="entry name" value="Carbamate kinase-like"/>
    <property type="match status" value="1"/>
</dbReference>
<dbReference type="AlphaFoldDB" id="A0A3B0X327"/>
<dbReference type="InterPro" id="IPR001048">
    <property type="entry name" value="Asp/Glu/Uridylate_kinase"/>
</dbReference>
<comment type="pathway">
    <text evidence="1">Amino-acid biosynthesis; L-arginine biosynthesis; N(2)-acetyl-L-ornithine from L-glutamate: step 1/4.</text>
</comment>
<feature type="domain" description="N-acetyltransferase" evidence="9">
    <location>
        <begin position="310"/>
        <end position="449"/>
    </location>
</feature>
<comment type="catalytic activity">
    <reaction evidence="8">
        <text>L-glutamate + acetyl-CoA = N-acetyl-L-glutamate + CoA + H(+)</text>
        <dbReference type="Rhea" id="RHEA:24292"/>
        <dbReference type="ChEBI" id="CHEBI:15378"/>
        <dbReference type="ChEBI" id="CHEBI:29985"/>
        <dbReference type="ChEBI" id="CHEBI:44337"/>
        <dbReference type="ChEBI" id="CHEBI:57287"/>
        <dbReference type="ChEBI" id="CHEBI:57288"/>
        <dbReference type="EC" id="2.3.1.1"/>
    </reaction>
</comment>
<dbReference type="PIRSF" id="PIRSF000423">
    <property type="entry name" value="ArgA"/>
    <property type="match status" value="1"/>
</dbReference>
<dbReference type="CDD" id="cd04237">
    <property type="entry name" value="AAK_NAGS-ABP"/>
    <property type="match status" value="1"/>
</dbReference>
<dbReference type="InterPro" id="IPR016181">
    <property type="entry name" value="Acyl_CoA_acyltransferase"/>
</dbReference>
<dbReference type="Pfam" id="PF00696">
    <property type="entry name" value="AA_kinase"/>
    <property type="match status" value="1"/>
</dbReference>
<comment type="similarity">
    <text evidence="2">Belongs to the acetyltransferase family. ArgA subfamily.</text>
</comment>
<evidence type="ECO:0000259" key="9">
    <source>
        <dbReference type="PROSITE" id="PS51186"/>
    </source>
</evidence>
<name>A0A3B0X327_9ZZZZ</name>
<dbReference type="CDD" id="cd04301">
    <property type="entry name" value="NAT_SF"/>
    <property type="match status" value="1"/>
</dbReference>
<dbReference type="InterPro" id="IPR033719">
    <property type="entry name" value="NAGS_kin"/>
</dbReference>
<evidence type="ECO:0000256" key="5">
    <source>
        <dbReference type="ARBA" id="ARBA00022605"/>
    </source>
</evidence>
<protein>
    <recommendedName>
        <fullName evidence="3">amino-acid N-acetyltransferase</fullName>
        <ecNumber evidence="3">2.3.1.1</ecNumber>
    </recommendedName>
</protein>
<reference evidence="10" key="1">
    <citation type="submission" date="2018-06" db="EMBL/GenBank/DDBJ databases">
        <authorList>
            <person name="Zhirakovskaya E."/>
        </authorList>
    </citation>
    <scope>NUCLEOTIDE SEQUENCE</scope>
</reference>
<dbReference type="InterPro" id="IPR000182">
    <property type="entry name" value="GNAT_dom"/>
</dbReference>
<keyword evidence="5" id="KW-0028">Amino-acid biosynthesis</keyword>
<dbReference type="PANTHER" id="PTHR30602:SF12">
    <property type="entry name" value="AMINO-ACID ACETYLTRANSFERASE NAGS1, CHLOROPLASTIC-RELATED"/>
    <property type="match status" value="1"/>
</dbReference>
<dbReference type="EMBL" id="UOFD01000023">
    <property type="protein sequence ID" value="VAW51046.1"/>
    <property type="molecule type" value="Genomic_DNA"/>
</dbReference>
<evidence type="ECO:0000256" key="6">
    <source>
        <dbReference type="ARBA" id="ARBA00022679"/>
    </source>
</evidence>
<evidence type="ECO:0000256" key="3">
    <source>
        <dbReference type="ARBA" id="ARBA00012697"/>
    </source>
</evidence>
<evidence type="ECO:0000256" key="2">
    <source>
        <dbReference type="ARBA" id="ARBA00009145"/>
    </source>
</evidence>
<dbReference type="NCBIfam" id="NF003641">
    <property type="entry name" value="PRK05279.1"/>
    <property type="match status" value="1"/>
</dbReference>
<dbReference type="NCBIfam" id="TIGR01890">
    <property type="entry name" value="N-Ac-Glu-synth"/>
    <property type="match status" value="1"/>
</dbReference>
<dbReference type="InterPro" id="IPR036393">
    <property type="entry name" value="AceGlu_kinase-like_sf"/>
</dbReference>
<dbReference type="PROSITE" id="PS51186">
    <property type="entry name" value="GNAT"/>
    <property type="match status" value="1"/>
</dbReference>
<dbReference type="PANTHER" id="PTHR30602">
    <property type="entry name" value="AMINO-ACID ACETYLTRANSFERASE"/>
    <property type="match status" value="1"/>
</dbReference>